<feature type="non-terminal residue" evidence="3">
    <location>
        <position position="1"/>
    </location>
</feature>
<dbReference type="Proteomes" id="UP000054485">
    <property type="component" value="Unassembled WGS sequence"/>
</dbReference>
<accession>A0A0D0A0L4</accession>
<evidence type="ECO:0000259" key="2">
    <source>
        <dbReference type="Pfam" id="PF18115"/>
    </source>
</evidence>
<dbReference type="InterPro" id="IPR041297">
    <property type="entry name" value="Crb2_Tudor"/>
</dbReference>
<dbReference type="InParanoid" id="A0A0D0A0L4"/>
<evidence type="ECO:0000313" key="4">
    <source>
        <dbReference type="Proteomes" id="UP000054485"/>
    </source>
</evidence>
<sequence length="200" mass="22539">STRGKKTKQESEEIPSSAPEQDQLDRSLVPRRRHPLVVKPLTPLRRLHELQNNFVTLSLQAVPLQLSQPLALWKQDGHFYAGIVRSLQTGTKYRVKFDDETDDQVYVAMLRRYELQFGDAAILCHGNLRGIVVDISQMESGSAGVEFDDGSAISDFRSVLRAFQSHWKNSTLTTDSIVTIIRPKPIRATPSPSGMSLMHR</sequence>
<proteinExistence type="predicted"/>
<evidence type="ECO:0000256" key="1">
    <source>
        <dbReference type="SAM" id="MobiDB-lite"/>
    </source>
</evidence>
<reference evidence="4" key="2">
    <citation type="submission" date="2015-01" db="EMBL/GenBank/DDBJ databases">
        <title>Evolutionary Origins and Diversification of the Mycorrhizal Mutualists.</title>
        <authorList>
            <consortium name="DOE Joint Genome Institute"/>
            <consortium name="Mycorrhizal Genomics Consortium"/>
            <person name="Kohler A."/>
            <person name="Kuo A."/>
            <person name="Nagy L.G."/>
            <person name="Floudas D."/>
            <person name="Copeland A."/>
            <person name="Barry K.W."/>
            <person name="Cichocki N."/>
            <person name="Veneault-Fourrey C."/>
            <person name="LaButti K."/>
            <person name="Lindquist E.A."/>
            <person name="Lipzen A."/>
            <person name="Lundell T."/>
            <person name="Morin E."/>
            <person name="Murat C."/>
            <person name="Riley R."/>
            <person name="Ohm R."/>
            <person name="Sun H."/>
            <person name="Tunlid A."/>
            <person name="Henrissat B."/>
            <person name="Grigoriev I.V."/>
            <person name="Hibbett D.S."/>
            <person name="Martin F."/>
        </authorList>
    </citation>
    <scope>NUCLEOTIDE SEQUENCE [LARGE SCALE GENOMIC DNA]</scope>
    <source>
        <strain evidence="4">UH-Slu-Lm8-n1</strain>
    </source>
</reference>
<protein>
    <recommendedName>
        <fullName evidence="2">DNA repair protein Crb2 Tudor domain-containing protein</fullName>
    </recommendedName>
</protein>
<dbReference type="OrthoDB" id="129353at2759"/>
<dbReference type="AlphaFoldDB" id="A0A0D0A0L4"/>
<dbReference type="Pfam" id="PF18115">
    <property type="entry name" value="Tudor_3"/>
    <property type="match status" value="1"/>
</dbReference>
<name>A0A0D0A0L4_9AGAM</name>
<evidence type="ECO:0000313" key="3">
    <source>
        <dbReference type="EMBL" id="KIK31724.1"/>
    </source>
</evidence>
<dbReference type="Gene3D" id="2.30.30.140">
    <property type="match status" value="1"/>
</dbReference>
<feature type="domain" description="DNA repair protein Crb2 Tudor" evidence="2">
    <location>
        <begin position="70"/>
        <end position="112"/>
    </location>
</feature>
<feature type="region of interest" description="Disordered" evidence="1">
    <location>
        <begin position="1"/>
        <end position="29"/>
    </location>
</feature>
<dbReference type="EMBL" id="KN836709">
    <property type="protein sequence ID" value="KIK31724.1"/>
    <property type="molecule type" value="Genomic_DNA"/>
</dbReference>
<dbReference type="HOGENOM" id="CLU_1369215_0_0_1"/>
<dbReference type="STRING" id="930992.A0A0D0A0L4"/>
<reference evidence="3 4" key="1">
    <citation type="submission" date="2014-04" db="EMBL/GenBank/DDBJ databases">
        <authorList>
            <consortium name="DOE Joint Genome Institute"/>
            <person name="Kuo A."/>
            <person name="Ruytinx J."/>
            <person name="Rineau F."/>
            <person name="Colpaert J."/>
            <person name="Kohler A."/>
            <person name="Nagy L.G."/>
            <person name="Floudas D."/>
            <person name="Copeland A."/>
            <person name="Barry K.W."/>
            <person name="Cichocki N."/>
            <person name="Veneault-Fourrey C."/>
            <person name="LaButti K."/>
            <person name="Lindquist E.A."/>
            <person name="Lipzen A."/>
            <person name="Lundell T."/>
            <person name="Morin E."/>
            <person name="Murat C."/>
            <person name="Sun H."/>
            <person name="Tunlid A."/>
            <person name="Henrissat B."/>
            <person name="Grigoriev I.V."/>
            <person name="Hibbett D.S."/>
            <person name="Martin F."/>
            <person name="Nordberg H.P."/>
            <person name="Cantor M.N."/>
            <person name="Hua S.X."/>
        </authorList>
    </citation>
    <scope>NUCLEOTIDE SEQUENCE [LARGE SCALE GENOMIC DNA]</scope>
    <source>
        <strain evidence="3 4">UH-Slu-Lm8-n1</strain>
    </source>
</reference>
<organism evidence="3 4">
    <name type="scientific">Suillus luteus UH-Slu-Lm8-n1</name>
    <dbReference type="NCBI Taxonomy" id="930992"/>
    <lineage>
        <taxon>Eukaryota</taxon>
        <taxon>Fungi</taxon>
        <taxon>Dikarya</taxon>
        <taxon>Basidiomycota</taxon>
        <taxon>Agaricomycotina</taxon>
        <taxon>Agaricomycetes</taxon>
        <taxon>Agaricomycetidae</taxon>
        <taxon>Boletales</taxon>
        <taxon>Suillineae</taxon>
        <taxon>Suillaceae</taxon>
        <taxon>Suillus</taxon>
    </lineage>
</organism>
<keyword evidence="4" id="KW-1185">Reference proteome</keyword>
<gene>
    <name evidence="3" type="ORF">CY34DRAFT_763932</name>
</gene>
<dbReference type="SUPFAM" id="SSF63748">
    <property type="entry name" value="Tudor/PWWP/MBT"/>
    <property type="match status" value="1"/>
</dbReference>